<comment type="similarity">
    <text evidence="2 9">Belongs to the TRAFAC class OBG-HflX-like GTPase superfamily. OBG GTPase family.</text>
</comment>
<dbReference type="PANTHER" id="PTHR11702:SF31">
    <property type="entry name" value="MITOCHONDRIAL RIBOSOME-ASSOCIATED GTPASE 2"/>
    <property type="match status" value="1"/>
</dbReference>
<evidence type="ECO:0000313" key="13">
    <source>
        <dbReference type="EMBL" id="HIW02331.1"/>
    </source>
</evidence>
<dbReference type="PROSITE" id="PS51881">
    <property type="entry name" value="OCT"/>
    <property type="match status" value="1"/>
</dbReference>
<feature type="binding site" evidence="9">
    <location>
        <begin position="307"/>
        <end position="309"/>
    </location>
    <ligand>
        <name>GTP</name>
        <dbReference type="ChEBI" id="CHEBI:37565"/>
    </ligand>
</feature>
<dbReference type="NCBIfam" id="TIGR03595">
    <property type="entry name" value="Obg_CgtA_exten"/>
    <property type="match status" value="1"/>
</dbReference>
<dbReference type="InterPro" id="IPR031167">
    <property type="entry name" value="G_OBG"/>
</dbReference>
<dbReference type="PRINTS" id="PR00326">
    <property type="entry name" value="GTP1OBG"/>
</dbReference>
<evidence type="ECO:0000256" key="1">
    <source>
        <dbReference type="ARBA" id="ARBA00001946"/>
    </source>
</evidence>
<dbReference type="Gene3D" id="3.40.50.300">
    <property type="entry name" value="P-loop containing nucleotide triphosphate hydrolases"/>
    <property type="match status" value="1"/>
</dbReference>
<dbReference type="PROSITE" id="PS51883">
    <property type="entry name" value="OBG"/>
    <property type="match status" value="1"/>
</dbReference>
<feature type="binding site" evidence="9">
    <location>
        <position position="172"/>
    </location>
    <ligand>
        <name>Mg(2+)</name>
        <dbReference type="ChEBI" id="CHEBI:18420"/>
    </ligand>
</feature>
<evidence type="ECO:0000259" key="11">
    <source>
        <dbReference type="PROSITE" id="PS51881"/>
    </source>
</evidence>
<dbReference type="SUPFAM" id="SSF82051">
    <property type="entry name" value="Obg GTP-binding protein N-terminal domain"/>
    <property type="match status" value="1"/>
</dbReference>
<dbReference type="EMBL" id="DXHS01000058">
    <property type="protein sequence ID" value="HIW02331.1"/>
    <property type="molecule type" value="Genomic_DNA"/>
</dbReference>
<dbReference type="InterPro" id="IPR006169">
    <property type="entry name" value="GTP1_OBG_dom"/>
</dbReference>
<evidence type="ECO:0000256" key="5">
    <source>
        <dbReference type="ARBA" id="ARBA00022741"/>
    </source>
</evidence>
<feature type="domain" description="OBG-type G" evidence="10">
    <location>
        <begin position="159"/>
        <end position="326"/>
    </location>
</feature>
<dbReference type="AlphaFoldDB" id="A0A9D1TS93"/>
<dbReference type="NCBIfam" id="NF008956">
    <property type="entry name" value="PRK12299.1"/>
    <property type="match status" value="1"/>
</dbReference>
<dbReference type="GO" id="GO:0005525">
    <property type="term" value="F:GTP binding"/>
    <property type="evidence" value="ECO:0007669"/>
    <property type="project" value="UniProtKB-UniRule"/>
</dbReference>
<feature type="binding site" evidence="9">
    <location>
        <begin position="190"/>
        <end position="194"/>
    </location>
    <ligand>
        <name>GTP</name>
        <dbReference type="ChEBI" id="CHEBI:37565"/>
    </ligand>
</feature>
<feature type="domain" description="OCT" evidence="11">
    <location>
        <begin position="341"/>
        <end position="419"/>
    </location>
</feature>
<dbReference type="CDD" id="cd01898">
    <property type="entry name" value="Obg"/>
    <property type="match status" value="1"/>
</dbReference>
<dbReference type="HAMAP" id="MF_01454">
    <property type="entry name" value="GTPase_Obg"/>
    <property type="match status" value="1"/>
</dbReference>
<dbReference type="InterPro" id="IPR006074">
    <property type="entry name" value="GTP1-OBG_CS"/>
</dbReference>
<dbReference type="GO" id="GO:0005737">
    <property type="term" value="C:cytoplasm"/>
    <property type="evidence" value="ECO:0007669"/>
    <property type="project" value="UniProtKB-SubCell"/>
</dbReference>
<dbReference type="Pfam" id="PF01018">
    <property type="entry name" value="GTP1_OBG"/>
    <property type="match status" value="1"/>
</dbReference>
<evidence type="ECO:0000313" key="14">
    <source>
        <dbReference type="Proteomes" id="UP000823990"/>
    </source>
</evidence>
<keyword evidence="6 9" id="KW-0378">Hydrolase</keyword>
<evidence type="ECO:0000259" key="12">
    <source>
        <dbReference type="PROSITE" id="PS51883"/>
    </source>
</evidence>
<reference evidence="13" key="2">
    <citation type="submission" date="2021-04" db="EMBL/GenBank/DDBJ databases">
        <authorList>
            <person name="Gilroy R."/>
        </authorList>
    </citation>
    <scope>NUCLEOTIDE SEQUENCE</scope>
    <source>
        <strain evidence="13">12435</strain>
    </source>
</reference>
<evidence type="ECO:0000256" key="7">
    <source>
        <dbReference type="ARBA" id="ARBA00022842"/>
    </source>
</evidence>
<sequence length="419" mass="45491">MFADTAKIFIKAGNGGNGCTSFYTEKYVNNGGPDGGNGGEGGRVIFRASGSKNNLAEFRFARHYRAENGENGKSRYSAGKKGKDLIIDVPVGTVVRDEETGGIIADMFEEGAEVVAAEGGKGGKGNAFFRNSRRQAPHFSQAGERTEEHSVTLELKTIADVGLIGYPNVGKSTILSVISSARPKIANYHFTTLSPNLGMVSVYDDSFSVADIPGLIDGAAEGAGLGHDFLRHIERTRLLVHVIDGSGSEGRDPVDDYKAICRELAGYDEKLLDKPQVIVINKADIITDGSVVERIEKASGKRPVLMSAIVHSGVEELVKTMYAELAKLPPLEPLEYEPFVYARPDKTGFDVVKTGDGEYEVFGGLVDELARNVVLDSYDSMQYFQRRIRETGIDKALRKAGVKTGDTVRMLDVEFEYVE</sequence>
<dbReference type="SUPFAM" id="SSF102741">
    <property type="entry name" value="Obg GTP-binding protein C-terminal domain"/>
    <property type="match status" value="1"/>
</dbReference>
<dbReference type="FunFam" id="2.70.210.12:FF:000001">
    <property type="entry name" value="GTPase Obg"/>
    <property type="match status" value="1"/>
</dbReference>
<dbReference type="Proteomes" id="UP000823990">
    <property type="component" value="Unassembled WGS sequence"/>
</dbReference>
<evidence type="ECO:0000256" key="2">
    <source>
        <dbReference type="ARBA" id="ARBA00007699"/>
    </source>
</evidence>
<dbReference type="GO" id="GO:0042254">
    <property type="term" value="P:ribosome biogenesis"/>
    <property type="evidence" value="ECO:0007669"/>
    <property type="project" value="UniProtKB-UniRule"/>
</dbReference>
<reference evidence="13" key="1">
    <citation type="journal article" date="2021" name="PeerJ">
        <title>Extensive microbial diversity within the chicken gut microbiome revealed by metagenomics and culture.</title>
        <authorList>
            <person name="Gilroy R."/>
            <person name="Ravi A."/>
            <person name="Getino M."/>
            <person name="Pursley I."/>
            <person name="Horton D.L."/>
            <person name="Alikhan N.F."/>
            <person name="Baker D."/>
            <person name="Gharbi K."/>
            <person name="Hall N."/>
            <person name="Watson M."/>
            <person name="Adriaenssens E.M."/>
            <person name="Foster-Nyarko E."/>
            <person name="Jarju S."/>
            <person name="Secka A."/>
            <person name="Antonio M."/>
            <person name="Oren A."/>
            <person name="Chaudhuri R.R."/>
            <person name="La Ragione R."/>
            <person name="Hildebrand F."/>
            <person name="Pallen M.J."/>
        </authorList>
    </citation>
    <scope>NUCLEOTIDE SEQUENCE</scope>
    <source>
        <strain evidence="13">12435</strain>
    </source>
</reference>
<dbReference type="InterPro" id="IPR006073">
    <property type="entry name" value="GTP-bd"/>
</dbReference>
<evidence type="ECO:0000256" key="9">
    <source>
        <dbReference type="HAMAP-Rule" id="MF_01454"/>
    </source>
</evidence>
<dbReference type="PROSITE" id="PS00905">
    <property type="entry name" value="GTP1_OBG"/>
    <property type="match status" value="1"/>
</dbReference>
<keyword evidence="3 9" id="KW-0963">Cytoplasm</keyword>
<comment type="cofactor">
    <cofactor evidence="1 9">
        <name>Mg(2+)</name>
        <dbReference type="ChEBI" id="CHEBI:18420"/>
    </cofactor>
</comment>
<dbReference type="Pfam" id="PF09269">
    <property type="entry name" value="DUF1967"/>
    <property type="match status" value="1"/>
</dbReference>
<accession>A0A9D1TS93</accession>
<name>A0A9D1TS93_9FIRM</name>
<dbReference type="InterPro" id="IPR045086">
    <property type="entry name" value="OBG_GTPase"/>
</dbReference>
<keyword evidence="7 9" id="KW-0460">Magnesium</keyword>
<dbReference type="GO" id="GO:0000287">
    <property type="term" value="F:magnesium ion binding"/>
    <property type="evidence" value="ECO:0007669"/>
    <property type="project" value="InterPro"/>
</dbReference>
<feature type="binding site" evidence="9">
    <location>
        <begin position="211"/>
        <end position="214"/>
    </location>
    <ligand>
        <name>GTP</name>
        <dbReference type="ChEBI" id="CHEBI:37565"/>
    </ligand>
</feature>
<evidence type="ECO:0000259" key="10">
    <source>
        <dbReference type="PROSITE" id="PS51710"/>
    </source>
</evidence>
<keyword evidence="8 9" id="KW-0342">GTP-binding</keyword>
<dbReference type="PROSITE" id="PS51710">
    <property type="entry name" value="G_OBG"/>
    <property type="match status" value="1"/>
</dbReference>
<comment type="caution">
    <text evidence="13">The sequence shown here is derived from an EMBL/GenBank/DDBJ whole genome shotgun (WGS) entry which is preliminary data.</text>
</comment>
<dbReference type="Pfam" id="PF01926">
    <property type="entry name" value="MMR_HSR1"/>
    <property type="match status" value="1"/>
</dbReference>
<keyword evidence="4 9" id="KW-0479">Metal-binding</keyword>
<dbReference type="InterPro" id="IPR015349">
    <property type="entry name" value="OCT_dom"/>
</dbReference>
<dbReference type="Gene3D" id="3.30.300.350">
    <property type="entry name" value="GTP-binding protein OBG, C-terminal domain"/>
    <property type="match status" value="1"/>
</dbReference>
<feature type="binding site" evidence="9">
    <location>
        <position position="192"/>
    </location>
    <ligand>
        <name>Mg(2+)</name>
        <dbReference type="ChEBI" id="CHEBI:18420"/>
    </ligand>
</feature>
<dbReference type="InterPro" id="IPR036726">
    <property type="entry name" value="GTP1_OBG_dom_sf"/>
</dbReference>
<dbReference type="PANTHER" id="PTHR11702">
    <property type="entry name" value="DEVELOPMENTALLY REGULATED GTP-BINDING PROTEIN-RELATED"/>
    <property type="match status" value="1"/>
</dbReference>
<dbReference type="EC" id="3.6.5.-" evidence="9"/>
<comment type="function">
    <text evidence="9">An essential GTPase which binds GTP, GDP and possibly (p)ppGpp with moderate affinity, with high nucleotide exchange rates and a fairly low GTP hydrolysis rate. Plays a role in control of the cell cycle, stress response, ribosome biogenesis and in those bacteria that undergo differentiation, in morphogenesis control.</text>
</comment>
<evidence type="ECO:0000256" key="8">
    <source>
        <dbReference type="ARBA" id="ARBA00023134"/>
    </source>
</evidence>
<dbReference type="NCBIfam" id="NF008955">
    <property type="entry name" value="PRK12297.1"/>
    <property type="match status" value="1"/>
</dbReference>
<comment type="subunit">
    <text evidence="9">Monomer.</text>
</comment>
<dbReference type="SUPFAM" id="SSF52540">
    <property type="entry name" value="P-loop containing nucleoside triphosphate hydrolases"/>
    <property type="match status" value="1"/>
</dbReference>
<dbReference type="InterPro" id="IPR014100">
    <property type="entry name" value="GTP-bd_Obg/CgtA"/>
</dbReference>
<feature type="binding site" evidence="9">
    <location>
        <begin position="281"/>
        <end position="284"/>
    </location>
    <ligand>
        <name>GTP</name>
        <dbReference type="ChEBI" id="CHEBI:37565"/>
    </ligand>
</feature>
<gene>
    <name evidence="13" type="primary">obgE</name>
    <name evidence="9" type="synonym">obg</name>
    <name evidence="13" type="ORF">H9892_03245</name>
</gene>
<feature type="binding site" evidence="9">
    <location>
        <begin position="165"/>
        <end position="172"/>
    </location>
    <ligand>
        <name>GTP</name>
        <dbReference type="ChEBI" id="CHEBI:37565"/>
    </ligand>
</feature>
<evidence type="ECO:0000256" key="4">
    <source>
        <dbReference type="ARBA" id="ARBA00022723"/>
    </source>
</evidence>
<dbReference type="InterPro" id="IPR027417">
    <property type="entry name" value="P-loop_NTPase"/>
</dbReference>
<dbReference type="NCBIfam" id="TIGR02729">
    <property type="entry name" value="Obg_CgtA"/>
    <property type="match status" value="1"/>
</dbReference>
<dbReference type="NCBIfam" id="NF008954">
    <property type="entry name" value="PRK12296.1"/>
    <property type="match status" value="1"/>
</dbReference>
<organism evidence="13 14">
    <name type="scientific">Candidatus Protoclostridium stercorigallinarum</name>
    <dbReference type="NCBI Taxonomy" id="2838741"/>
    <lineage>
        <taxon>Bacteria</taxon>
        <taxon>Bacillati</taxon>
        <taxon>Bacillota</taxon>
        <taxon>Clostridia</taxon>
        <taxon>Candidatus Protoclostridium</taxon>
    </lineage>
</organism>
<evidence type="ECO:0000256" key="6">
    <source>
        <dbReference type="ARBA" id="ARBA00022801"/>
    </source>
</evidence>
<protein>
    <recommendedName>
        <fullName evidence="9">GTPase Obg</fullName>
        <ecNumber evidence="9">3.6.5.-</ecNumber>
    </recommendedName>
    <alternativeName>
        <fullName evidence="9">GTP-binding protein Obg</fullName>
    </alternativeName>
</protein>
<comment type="subcellular location">
    <subcellularLocation>
        <location evidence="9">Cytoplasm</location>
    </subcellularLocation>
</comment>
<proteinExistence type="inferred from homology"/>
<keyword evidence="5 9" id="KW-0547">Nucleotide-binding</keyword>
<dbReference type="GO" id="GO:0003924">
    <property type="term" value="F:GTPase activity"/>
    <property type="evidence" value="ECO:0007669"/>
    <property type="project" value="UniProtKB-UniRule"/>
</dbReference>
<dbReference type="InterPro" id="IPR036346">
    <property type="entry name" value="GTP-bd_prot_GTP1/OBG_C_sf"/>
</dbReference>
<dbReference type="Gene3D" id="2.70.210.12">
    <property type="entry name" value="GTP1/OBG domain"/>
    <property type="match status" value="1"/>
</dbReference>
<evidence type="ECO:0000256" key="3">
    <source>
        <dbReference type="ARBA" id="ARBA00022490"/>
    </source>
</evidence>
<feature type="domain" description="Obg" evidence="12">
    <location>
        <begin position="1"/>
        <end position="158"/>
    </location>
</feature>